<keyword evidence="3" id="KW-0238">DNA-binding</keyword>
<dbReference type="PANTHER" id="PTHR10015:SF361">
    <property type="entry name" value="TRANSCRIPTION FACTOR SKN7"/>
    <property type="match status" value="1"/>
</dbReference>
<organism evidence="11 12">
    <name type="scientific">Geotrichum candidum</name>
    <name type="common">Oospora lactis</name>
    <name type="synonym">Dipodascus geotrichum</name>
    <dbReference type="NCBI Taxonomy" id="1173061"/>
    <lineage>
        <taxon>Eukaryota</taxon>
        <taxon>Fungi</taxon>
        <taxon>Dikarya</taxon>
        <taxon>Ascomycota</taxon>
        <taxon>Saccharomycotina</taxon>
        <taxon>Dipodascomycetes</taxon>
        <taxon>Dipodascales</taxon>
        <taxon>Dipodascaceae</taxon>
        <taxon>Geotrichum</taxon>
    </lineage>
</organism>
<dbReference type="SMART" id="SM00448">
    <property type="entry name" value="REC"/>
    <property type="match status" value="1"/>
</dbReference>
<reference evidence="11" key="1">
    <citation type="submission" date="2014-03" db="EMBL/GenBank/DDBJ databases">
        <authorList>
            <person name="Casaregola S."/>
        </authorList>
    </citation>
    <scope>NUCLEOTIDE SEQUENCE [LARGE SCALE GENOMIC DNA]</scope>
    <source>
        <strain evidence="11">CLIB 918</strain>
    </source>
</reference>
<evidence type="ECO:0000256" key="2">
    <source>
        <dbReference type="ARBA" id="ARBA00023015"/>
    </source>
</evidence>
<evidence type="ECO:0000313" key="11">
    <source>
        <dbReference type="EMBL" id="CDO54855.1"/>
    </source>
</evidence>
<dbReference type="InterPro" id="IPR036388">
    <property type="entry name" value="WH-like_DNA-bd_sf"/>
</dbReference>
<feature type="compositionally biased region" description="Low complexity" evidence="9">
    <location>
        <begin position="281"/>
        <end position="295"/>
    </location>
</feature>
<dbReference type="STRING" id="1173061.A0A0J9XCB3"/>
<dbReference type="Gene3D" id="3.40.50.2300">
    <property type="match status" value="1"/>
</dbReference>
<feature type="compositionally biased region" description="Low complexity" evidence="9">
    <location>
        <begin position="47"/>
        <end position="79"/>
    </location>
</feature>
<evidence type="ECO:0000256" key="8">
    <source>
        <dbReference type="PROSITE-ProRule" id="PRU00169"/>
    </source>
</evidence>
<dbReference type="PROSITE" id="PS00434">
    <property type="entry name" value="HSF_DOMAIN"/>
    <property type="match status" value="1"/>
</dbReference>
<dbReference type="OrthoDB" id="424572at2759"/>
<comment type="caution">
    <text evidence="8">Lacks conserved residue(s) required for the propagation of feature annotation.</text>
</comment>
<feature type="region of interest" description="Disordered" evidence="9">
    <location>
        <begin position="19"/>
        <end position="92"/>
    </location>
</feature>
<feature type="domain" description="Response regulatory" evidence="10">
    <location>
        <begin position="446"/>
        <end position="562"/>
    </location>
</feature>
<keyword evidence="5" id="KW-0539">Nucleus</keyword>
<feature type="region of interest" description="Disordered" evidence="9">
    <location>
        <begin position="567"/>
        <end position="632"/>
    </location>
</feature>
<dbReference type="GO" id="GO:0043565">
    <property type="term" value="F:sequence-specific DNA binding"/>
    <property type="evidence" value="ECO:0007669"/>
    <property type="project" value="InterPro"/>
</dbReference>
<comment type="subcellular location">
    <subcellularLocation>
        <location evidence="1">Nucleus</location>
    </subcellularLocation>
</comment>
<dbReference type="AlphaFoldDB" id="A0A0J9XCB3"/>
<dbReference type="Pfam" id="PF00447">
    <property type="entry name" value="HSF_DNA-bind"/>
    <property type="match status" value="1"/>
</dbReference>
<feature type="region of interest" description="Disordered" evidence="9">
    <location>
        <begin position="272"/>
        <end position="299"/>
    </location>
</feature>
<dbReference type="EMBL" id="CCBN010000009">
    <property type="protein sequence ID" value="CDO54855.1"/>
    <property type="molecule type" value="Genomic_DNA"/>
</dbReference>
<keyword evidence="4" id="KW-0804">Transcription</keyword>
<dbReference type="Gene3D" id="1.10.10.10">
    <property type="entry name" value="Winged helix-like DNA-binding domain superfamily/Winged helix DNA-binding domain"/>
    <property type="match status" value="1"/>
</dbReference>
<dbReference type="SUPFAM" id="SSF46785">
    <property type="entry name" value="Winged helix' DNA-binding domain"/>
    <property type="match status" value="1"/>
</dbReference>
<keyword evidence="2" id="KW-0805">Transcription regulation</keyword>
<dbReference type="FunFam" id="1.10.10.10:FF:000027">
    <property type="entry name" value="Heat shock transcription factor 1"/>
    <property type="match status" value="1"/>
</dbReference>
<dbReference type="InterPro" id="IPR001789">
    <property type="entry name" value="Sig_transdc_resp-reg_receiver"/>
</dbReference>
<dbReference type="InterPro" id="IPR000232">
    <property type="entry name" value="HSF_DNA-bd"/>
</dbReference>
<dbReference type="PROSITE" id="PS50110">
    <property type="entry name" value="RESPONSE_REGULATORY"/>
    <property type="match status" value="1"/>
</dbReference>
<dbReference type="Proteomes" id="UP000242525">
    <property type="component" value="Unassembled WGS sequence"/>
</dbReference>
<dbReference type="InterPro" id="IPR011006">
    <property type="entry name" value="CheY-like_superfamily"/>
</dbReference>
<dbReference type="PRINTS" id="PR00056">
    <property type="entry name" value="HSFDOMAIN"/>
</dbReference>
<gene>
    <name evidence="11" type="ORF">BN980_GECA09s00351g</name>
</gene>
<dbReference type="GO" id="GO:0005634">
    <property type="term" value="C:nucleus"/>
    <property type="evidence" value="ECO:0007669"/>
    <property type="project" value="UniProtKB-SubCell"/>
</dbReference>
<evidence type="ECO:0000256" key="3">
    <source>
        <dbReference type="ARBA" id="ARBA00023125"/>
    </source>
</evidence>
<evidence type="ECO:0000256" key="1">
    <source>
        <dbReference type="ARBA" id="ARBA00004123"/>
    </source>
</evidence>
<evidence type="ECO:0000256" key="5">
    <source>
        <dbReference type="ARBA" id="ARBA00023242"/>
    </source>
</evidence>
<evidence type="ECO:0000259" key="10">
    <source>
        <dbReference type="PROSITE" id="PS50110"/>
    </source>
</evidence>
<comment type="caution">
    <text evidence="11">The sequence shown here is derived from an EMBL/GenBank/DDBJ whole genome shotgun (WGS) entry which is preliminary data.</text>
</comment>
<feature type="compositionally biased region" description="Pro residues" evidence="9">
    <location>
        <begin position="24"/>
        <end position="34"/>
    </location>
</feature>
<evidence type="ECO:0000256" key="6">
    <source>
        <dbReference type="ARBA" id="ARBA00068818"/>
    </source>
</evidence>
<dbReference type="InterPro" id="IPR036390">
    <property type="entry name" value="WH_DNA-bd_sf"/>
</dbReference>
<dbReference type="GO" id="GO:0006950">
    <property type="term" value="P:response to stress"/>
    <property type="evidence" value="ECO:0007669"/>
    <property type="project" value="UniProtKB-ARBA"/>
</dbReference>
<accession>A0A0J9XCB3</accession>
<dbReference type="GO" id="GO:0000160">
    <property type="term" value="P:phosphorelay signal transduction system"/>
    <property type="evidence" value="ECO:0007669"/>
    <property type="project" value="InterPro"/>
</dbReference>
<dbReference type="GO" id="GO:0003700">
    <property type="term" value="F:DNA-binding transcription factor activity"/>
    <property type="evidence" value="ECO:0007669"/>
    <property type="project" value="InterPro"/>
</dbReference>
<dbReference type="SUPFAM" id="SSF52172">
    <property type="entry name" value="CheY-like"/>
    <property type="match status" value="1"/>
</dbReference>
<dbReference type="Pfam" id="PF00072">
    <property type="entry name" value="Response_reg"/>
    <property type="match status" value="1"/>
</dbReference>
<dbReference type="PANTHER" id="PTHR10015">
    <property type="entry name" value="HEAT SHOCK TRANSCRIPTION FACTOR"/>
    <property type="match status" value="1"/>
</dbReference>
<proteinExistence type="predicted"/>
<keyword evidence="12" id="KW-1185">Reference proteome</keyword>
<evidence type="ECO:0000256" key="9">
    <source>
        <dbReference type="SAM" id="MobiDB-lite"/>
    </source>
</evidence>
<sequence length="632" mass="69843">MNSNMKTAGTGLFYGSYGEYPNLQNPPQPPPPLQGSPHLLNKYSNILPLPLHQQHQQQQQQQVQLPQQQQPQSQHHSPQSYPPAGIPLTGANVGSANASSGFVMNQLLGNPSINEKSQFNNHLQHQHPPHHHPQHNLLLTPSSIMTPADSVAATMSAASKQDRTTGSGPNDFVRKLFSMLEEPEYRNIVRWTENGDSFVVIDTNEFTRTILPRHFKHSNFASFVRQLNKYDFHKIRANSGDTSSLYGDNAWEFKHPDFQLHNKDQIDNIKRKTTSSRKHAASNGVNNSAGASANALTNDGTFPDNHGEFASMQYVARLEHELNDSRAAQEALHKELAALRDVHSTTLHRLNTLQQDHKVTDDVLRQLLMLLQSAQFRNPMESPTASNTYSQLLNLLTTLNTTEATRNDIPVSVAPRANVLPPLAGAKPSPNYTTASLGKSANSAYLVLLVEDDELSVRVCRRFLAQYGCQVDVANDGVSAVKRAQAGSYDIILMETVMPQLDGLSATDLIRKFDPGTPIVAMTSNMSDDADDVAKYYRHGITDILPKPFSKDELTQLLDLYLKRDNTNTGNHNGAMGPGSEGDGDDDDKRPLLPPPSSAFQNDSQPPGEQIGGYKRSDDEVMYGSIKKPRLM</sequence>
<evidence type="ECO:0000256" key="7">
    <source>
        <dbReference type="ARBA" id="ARBA00084017"/>
    </source>
</evidence>
<protein>
    <recommendedName>
        <fullName evidence="6">Heat shock transcription factor</fullName>
    </recommendedName>
    <alternativeName>
        <fullName evidence="7">Heat shock factor protein</fullName>
    </alternativeName>
</protein>
<evidence type="ECO:0000313" key="12">
    <source>
        <dbReference type="Proteomes" id="UP000242525"/>
    </source>
</evidence>
<dbReference type="SMART" id="SM00415">
    <property type="entry name" value="HSF"/>
    <property type="match status" value="1"/>
</dbReference>
<evidence type="ECO:0000256" key="4">
    <source>
        <dbReference type="ARBA" id="ARBA00023163"/>
    </source>
</evidence>
<name>A0A0J9XCB3_GEOCN</name>
<dbReference type="CDD" id="cd17546">
    <property type="entry name" value="REC_hyHK_CKI1_RcsC-like"/>
    <property type="match status" value="1"/>
</dbReference>